<keyword evidence="1" id="KW-0862">Zinc</keyword>
<feature type="domain" description="SWIM-type" evidence="3">
    <location>
        <begin position="135"/>
        <end position="169"/>
    </location>
</feature>
<sequence length="273" mass="28207">MARNRAKLLALGIPVGIMELQDLVKKENSTRLAAGDGGGGEPLLQLGEEGAAEPQETERRHRGGTREGEPQDEEGLTEEEIAARAEQLKAREAVRLRELELEGLVDYDPRVGDPLGGDPGGSAVFVVIGSTGNHYTVRLSDAKRSCQCMDCRVRKRDCKHIRLILGKLQAVERSFQSAPALGAQHAAGGAAGAVEPEAKAGAEGEERSAGAATADGGASAAAGDGDGAGAEAAGKLRSRAGKSGASGTGTGTKRLGAAGAEPTQQRTTRQRRR</sequence>
<dbReference type="OrthoDB" id="2122982at2759"/>
<keyword evidence="1" id="KW-0863">Zinc-finger</keyword>
<accession>A0A150G943</accession>
<dbReference type="EMBL" id="LSYV01000045">
    <property type="protein sequence ID" value="KXZ46348.1"/>
    <property type="molecule type" value="Genomic_DNA"/>
</dbReference>
<feature type="compositionally biased region" description="Low complexity" evidence="2">
    <location>
        <begin position="209"/>
        <end position="233"/>
    </location>
</feature>
<dbReference type="AlphaFoldDB" id="A0A150G943"/>
<evidence type="ECO:0000256" key="2">
    <source>
        <dbReference type="SAM" id="MobiDB-lite"/>
    </source>
</evidence>
<name>A0A150G943_GONPE</name>
<keyword evidence="5" id="KW-1185">Reference proteome</keyword>
<feature type="compositionally biased region" description="Low complexity" evidence="2">
    <location>
        <begin position="42"/>
        <end position="53"/>
    </location>
</feature>
<dbReference type="GO" id="GO:0008270">
    <property type="term" value="F:zinc ion binding"/>
    <property type="evidence" value="ECO:0007669"/>
    <property type="project" value="UniProtKB-KW"/>
</dbReference>
<feature type="compositionally biased region" description="Basic and acidic residues" evidence="2">
    <location>
        <begin position="196"/>
        <end position="208"/>
    </location>
</feature>
<feature type="region of interest" description="Disordered" evidence="2">
    <location>
        <begin position="31"/>
        <end position="77"/>
    </location>
</feature>
<evidence type="ECO:0000256" key="1">
    <source>
        <dbReference type="PROSITE-ProRule" id="PRU00325"/>
    </source>
</evidence>
<feature type="compositionally biased region" description="Basic and acidic residues" evidence="2">
    <location>
        <begin position="56"/>
        <end position="69"/>
    </location>
</feature>
<dbReference type="InterPro" id="IPR007527">
    <property type="entry name" value="Znf_SWIM"/>
</dbReference>
<evidence type="ECO:0000313" key="5">
    <source>
        <dbReference type="Proteomes" id="UP000075714"/>
    </source>
</evidence>
<dbReference type="Proteomes" id="UP000075714">
    <property type="component" value="Unassembled WGS sequence"/>
</dbReference>
<evidence type="ECO:0000259" key="3">
    <source>
        <dbReference type="PROSITE" id="PS50966"/>
    </source>
</evidence>
<protein>
    <recommendedName>
        <fullName evidence="3">SWIM-type domain-containing protein</fullName>
    </recommendedName>
</protein>
<dbReference type="PROSITE" id="PS50966">
    <property type="entry name" value="ZF_SWIM"/>
    <property type="match status" value="1"/>
</dbReference>
<comment type="caution">
    <text evidence="4">The sequence shown here is derived from an EMBL/GenBank/DDBJ whole genome shotgun (WGS) entry which is preliminary data.</text>
</comment>
<proteinExistence type="predicted"/>
<feature type="region of interest" description="Disordered" evidence="2">
    <location>
        <begin position="188"/>
        <end position="273"/>
    </location>
</feature>
<organism evidence="4 5">
    <name type="scientific">Gonium pectorale</name>
    <name type="common">Green alga</name>
    <dbReference type="NCBI Taxonomy" id="33097"/>
    <lineage>
        <taxon>Eukaryota</taxon>
        <taxon>Viridiplantae</taxon>
        <taxon>Chlorophyta</taxon>
        <taxon>core chlorophytes</taxon>
        <taxon>Chlorophyceae</taxon>
        <taxon>CS clade</taxon>
        <taxon>Chlamydomonadales</taxon>
        <taxon>Volvocaceae</taxon>
        <taxon>Gonium</taxon>
    </lineage>
</organism>
<evidence type="ECO:0000313" key="4">
    <source>
        <dbReference type="EMBL" id="KXZ46348.1"/>
    </source>
</evidence>
<reference evidence="5" key="1">
    <citation type="journal article" date="2016" name="Nat. Commun.">
        <title>The Gonium pectorale genome demonstrates co-option of cell cycle regulation during the evolution of multicellularity.</title>
        <authorList>
            <person name="Hanschen E.R."/>
            <person name="Marriage T.N."/>
            <person name="Ferris P.J."/>
            <person name="Hamaji T."/>
            <person name="Toyoda A."/>
            <person name="Fujiyama A."/>
            <person name="Neme R."/>
            <person name="Noguchi H."/>
            <person name="Minakuchi Y."/>
            <person name="Suzuki M."/>
            <person name="Kawai-Toyooka H."/>
            <person name="Smith D.R."/>
            <person name="Sparks H."/>
            <person name="Anderson J."/>
            <person name="Bakaric R."/>
            <person name="Luria V."/>
            <person name="Karger A."/>
            <person name="Kirschner M.W."/>
            <person name="Durand P.M."/>
            <person name="Michod R.E."/>
            <person name="Nozaki H."/>
            <person name="Olson B.J."/>
        </authorList>
    </citation>
    <scope>NUCLEOTIDE SEQUENCE [LARGE SCALE GENOMIC DNA]</scope>
    <source>
        <strain evidence="5">NIES-2863</strain>
    </source>
</reference>
<gene>
    <name evidence="4" type="ORF">GPECTOR_44g27</name>
</gene>
<keyword evidence="1" id="KW-0479">Metal-binding</keyword>